<feature type="binding site" evidence="11">
    <location>
        <begin position="260"/>
        <end position="262"/>
    </location>
    <ligand>
        <name>FMN</name>
        <dbReference type="ChEBI" id="CHEBI:58210"/>
    </ligand>
</feature>
<dbReference type="GeneID" id="72462140"/>
<keyword evidence="7 11" id="KW-0521">NADP</keyword>
<dbReference type="RefSeq" id="WP_013727877.1">
    <property type="nucleotide sequence ID" value="NZ_AZDM01000001.1"/>
</dbReference>
<comment type="catalytic activity">
    <reaction evidence="11">
        <text>isopentenyl diphosphate = dimethylallyl diphosphate</text>
        <dbReference type="Rhea" id="RHEA:23284"/>
        <dbReference type="ChEBI" id="CHEBI:57623"/>
        <dbReference type="ChEBI" id="CHEBI:128769"/>
        <dbReference type="EC" id="5.3.3.2"/>
    </reaction>
</comment>
<evidence type="ECO:0000256" key="7">
    <source>
        <dbReference type="ARBA" id="ARBA00022857"/>
    </source>
</evidence>
<feature type="binding site" evidence="11">
    <location>
        <begin position="281"/>
        <end position="282"/>
    </location>
    <ligand>
        <name>FMN</name>
        <dbReference type="ChEBI" id="CHEBI:58210"/>
    </ligand>
</feature>
<accession>A0A4R5NLB8</accession>
<dbReference type="GO" id="GO:0000287">
    <property type="term" value="F:magnesium ion binding"/>
    <property type="evidence" value="ECO:0007669"/>
    <property type="project" value="UniProtKB-UniRule"/>
</dbReference>
<keyword evidence="9 11" id="KW-0413">Isomerase</keyword>
<feature type="binding site" evidence="11">
    <location>
        <position position="184"/>
    </location>
    <ligand>
        <name>FMN</name>
        <dbReference type="ChEBI" id="CHEBI:58210"/>
    </ligand>
</feature>
<dbReference type="GO" id="GO:0005737">
    <property type="term" value="C:cytoplasm"/>
    <property type="evidence" value="ECO:0007669"/>
    <property type="project" value="UniProtKB-SubCell"/>
</dbReference>
<reference evidence="13 14" key="1">
    <citation type="journal article" date="2019" name="Appl. Microbiol. Biotechnol.">
        <title>Uncovering carbohydrate metabolism through a genotype-phenotype association study of 56 lactic acid bacteria genomes.</title>
        <authorList>
            <person name="Buron-Moles G."/>
            <person name="Chailyan A."/>
            <person name="Dolejs I."/>
            <person name="Forster J."/>
            <person name="Miks M.H."/>
        </authorList>
    </citation>
    <scope>NUCLEOTIDE SEQUENCE [LARGE SCALE GENOMIC DNA]</scope>
    <source>
        <strain evidence="13 14">ATCC 4005</strain>
    </source>
</reference>
<dbReference type="EC" id="5.3.3.2" evidence="11"/>
<evidence type="ECO:0000256" key="1">
    <source>
        <dbReference type="ARBA" id="ARBA00001917"/>
    </source>
</evidence>
<keyword evidence="6 11" id="KW-0460">Magnesium</keyword>
<comment type="cofactor">
    <cofactor evidence="11">
        <name>NADPH</name>
        <dbReference type="ChEBI" id="CHEBI:57783"/>
    </cofactor>
</comment>
<comment type="function">
    <text evidence="11">Involved in the biosynthesis of isoprenoids. Catalyzes the 1,3-allylic rearrangement of the homoallylic substrate isopentenyl (IPP) to its allylic isomer, dimethylallyl diphosphate (DMAPP).</text>
</comment>
<dbReference type="GO" id="GO:0016491">
    <property type="term" value="F:oxidoreductase activity"/>
    <property type="evidence" value="ECO:0007669"/>
    <property type="project" value="InterPro"/>
</dbReference>
<comment type="caution">
    <text evidence="13">The sequence shown here is derived from an EMBL/GenBank/DDBJ whole genome shotgun (WGS) entry which is preliminary data.</text>
</comment>
<evidence type="ECO:0000256" key="11">
    <source>
        <dbReference type="HAMAP-Rule" id="MF_00354"/>
    </source>
</evidence>
<evidence type="ECO:0000256" key="8">
    <source>
        <dbReference type="ARBA" id="ARBA00023229"/>
    </source>
</evidence>
<evidence type="ECO:0000256" key="6">
    <source>
        <dbReference type="ARBA" id="ARBA00022842"/>
    </source>
</evidence>
<feature type="binding site" evidence="11">
    <location>
        <begin position="8"/>
        <end position="9"/>
    </location>
    <ligand>
        <name>substrate</name>
    </ligand>
</feature>
<feature type="binding site" evidence="11">
    <location>
        <position position="214"/>
    </location>
    <ligand>
        <name>FMN</name>
        <dbReference type="ChEBI" id="CHEBI:58210"/>
    </ligand>
</feature>
<keyword evidence="8 11" id="KW-0414">Isoprene biosynthesis</keyword>
<feature type="binding site" evidence="11">
    <location>
        <position position="153"/>
    </location>
    <ligand>
        <name>substrate</name>
    </ligand>
</feature>
<dbReference type="Proteomes" id="UP000295181">
    <property type="component" value="Unassembled WGS sequence"/>
</dbReference>
<dbReference type="GO" id="GO:0070402">
    <property type="term" value="F:NADPH binding"/>
    <property type="evidence" value="ECO:0007669"/>
    <property type="project" value="UniProtKB-UniRule"/>
</dbReference>
<protein>
    <recommendedName>
        <fullName evidence="11">Isopentenyl-diphosphate delta-isomerase</fullName>
        <shortName evidence="11">IPP isomerase</shortName>
        <ecNumber evidence="11">5.3.3.2</ecNumber>
    </recommendedName>
    <alternativeName>
        <fullName evidence="11">Isopentenyl diphosphate:dimethylallyl diphosphate isomerase</fullName>
    </alternativeName>
    <alternativeName>
        <fullName evidence="11">Isopentenyl pyrophosphate isomerase</fullName>
    </alternativeName>
    <alternativeName>
        <fullName evidence="11">Type 2 isopentenyl diphosphate isomerase</fullName>
        <shortName evidence="11">IDI-2</shortName>
    </alternativeName>
</protein>
<proteinExistence type="inferred from homology"/>
<comment type="subunit">
    <text evidence="10 11">Homooctamer. Dimer of tetramers.</text>
</comment>
<feature type="binding site" evidence="11">
    <location>
        <position position="154"/>
    </location>
    <ligand>
        <name>Mg(2+)</name>
        <dbReference type="ChEBI" id="CHEBI:18420"/>
    </ligand>
</feature>
<evidence type="ECO:0000256" key="4">
    <source>
        <dbReference type="ARBA" id="ARBA00022643"/>
    </source>
</evidence>
<dbReference type="HAMAP" id="MF_00354">
    <property type="entry name" value="Idi_2"/>
    <property type="match status" value="1"/>
</dbReference>
<feature type="binding site" evidence="11">
    <location>
        <position position="94"/>
    </location>
    <ligand>
        <name>FMN</name>
        <dbReference type="ChEBI" id="CHEBI:58210"/>
    </ligand>
</feature>
<dbReference type="SUPFAM" id="SSF51395">
    <property type="entry name" value="FMN-linked oxidoreductases"/>
    <property type="match status" value="1"/>
</dbReference>
<evidence type="ECO:0000313" key="14">
    <source>
        <dbReference type="Proteomes" id="UP000295181"/>
    </source>
</evidence>
<sequence length="344" mass="37575">MTSQHSHRKDEHVSLAEKFYQPVDNSFAGVRFVNASLPKYRLDDIDLTTQLGSLSLTTPFYIEAMSGGSPRTKEINRRLAVVAKACGLAMAVGSQSVGLSDPEVRDSFSIVRQTNPNGIVLANIGANHSVEDAQKAVEMIAADALELHINVAQELVMPEGDRGFHFIDNIQAIIANVGVPVIVKEVGFGMSQATISQLVDLGVKYVNVGGHGGTNFAAIENFRRSSKDMAYLTDWGLSTVESLFEARAFSDRLGIIAAGGVKSPLDVAKCLTLGASAVGVAGYWLHEIIHKSDNEIIDDVREWQYGLKTIMLMLNCRTVADLQRQRLILDPQLLSYLKQRKLAY</sequence>
<dbReference type="GO" id="GO:0004452">
    <property type="term" value="F:isopentenyl-diphosphate delta-isomerase activity"/>
    <property type="evidence" value="ECO:0007669"/>
    <property type="project" value="UniProtKB-UniRule"/>
</dbReference>
<keyword evidence="4 11" id="KW-0288">FMN</keyword>
<keyword evidence="3 11" id="KW-0285">Flavoprotein</keyword>
<evidence type="ECO:0000259" key="12">
    <source>
        <dbReference type="Pfam" id="PF01070"/>
    </source>
</evidence>
<comment type="caution">
    <text evidence="11">Lacks conserved residue(s) required for the propagation of feature annotation.</text>
</comment>
<dbReference type="PIRSF" id="PIRSF003314">
    <property type="entry name" value="IPP_isomerase"/>
    <property type="match status" value="1"/>
</dbReference>
<dbReference type="AlphaFoldDB" id="A0A4R5NLB8"/>
<dbReference type="GO" id="GO:0008299">
    <property type="term" value="P:isoprenoid biosynthetic process"/>
    <property type="evidence" value="ECO:0007669"/>
    <property type="project" value="UniProtKB-UniRule"/>
</dbReference>
<dbReference type="InterPro" id="IPR000262">
    <property type="entry name" value="FMN-dep_DH"/>
</dbReference>
<organism evidence="13 14">
    <name type="scientific">Lentilactobacillus buchneri DSM 20057</name>
    <dbReference type="NCBI Taxonomy" id="1423728"/>
    <lineage>
        <taxon>Bacteria</taxon>
        <taxon>Bacillati</taxon>
        <taxon>Bacillota</taxon>
        <taxon>Bacilli</taxon>
        <taxon>Lactobacillales</taxon>
        <taxon>Lactobacillaceae</taxon>
        <taxon>Lentilactobacillus</taxon>
    </lineage>
</organism>
<keyword evidence="5 11" id="KW-0479">Metal-binding</keyword>
<dbReference type="InterPro" id="IPR011179">
    <property type="entry name" value="IPdP_isomerase"/>
</dbReference>
<comment type="cofactor">
    <cofactor evidence="1 11">
        <name>FMN</name>
        <dbReference type="ChEBI" id="CHEBI:58210"/>
    </cofactor>
</comment>
<feature type="domain" description="FMN-dependent dehydrogenase" evidence="12">
    <location>
        <begin position="162"/>
        <end position="327"/>
    </location>
</feature>
<dbReference type="CDD" id="cd02811">
    <property type="entry name" value="IDI-2_FMN"/>
    <property type="match status" value="1"/>
</dbReference>
<dbReference type="Gene3D" id="3.20.20.70">
    <property type="entry name" value="Aldolase class I"/>
    <property type="match status" value="1"/>
</dbReference>
<evidence type="ECO:0000256" key="5">
    <source>
        <dbReference type="ARBA" id="ARBA00022723"/>
    </source>
</evidence>
<keyword evidence="2 11" id="KW-0963">Cytoplasm</keyword>
<evidence type="ECO:0000256" key="9">
    <source>
        <dbReference type="ARBA" id="ARBA00023235"/>
    </source>
</evidence>
<evidence type="ECO:0000313" key="13">
    <source>
        <dbReference type="EMBL" id="TDG75338.1"/>
    </source>
</evidence>
<dbReference type="NCBIfam" id="TIGR02151">
    <property type="entry name" value="IPP_isom_2"/>
    <property type="match status" value="1"/>
</dbReference>
<gene>
    <name evidence="11" type="primary">fni</name>
    <name evidence="13" type="ORF">C5L32_002412</name>
</gene>
<dbReference type="Pfam" id="PF01070">
    <property type="entry name" value="FMN_dh"/>
    <property type="match status" value="1"/>
</dbReference>
<evidence type="ECO:0000256" key="10">
    <source>
        <dbReference type="ARBA" id="ARBA00025810"/>
    </source>
</evidence>
<dbReference type="PANTHER" id="PTHR43665:SF1">
    <property type="entry name" value="ISOPENTENYL-DIPHOSPHATE DELTA-ISOMERASE"/>
    <property type="match status" value="1"/>
</dbReference>
<dbReference type="GO" id="GO:0010181">
    <property type="term" value="F:FMN binding"/>
    <property type="evidence" value="ECO:0007669"/>
    <property type="project" value="UniProtKB-UniRule"/>
</dbReference>
<comment type="cofactor">
    <cofactor evidence="11">
        <name>Mg(2+)</name>
        <dbReference type="ChEBI" id="CHEBI:18420"/>
    </cofactor>
</comment>
<feature type="binding site" evidence="11">
    <location>
        <position position="123"/>
    </location>
    <ligand>
        <name>FMN</name>
        <dbReference type="ChEBI" id="CHEBI:58210"/>
    </ligand>
</feature>
<name>A0A4R5NLB8_LENBU</name>
<evidence type="ECO:0000256" key="3">
    <source>
        <dbReference type="ARBA" id="ARBA00022630"/>
    </source>
</evidence>
<comment type="subcellular location">
    <subcellularLocation>
        <location evidence="11">Cytoplasm</location>
    </subcellularLocation>
</comment>
<dbReference type="EMBL" id="PUFP01000066">
    <property type="protein sequence ID" value="TDG75338.1"/>
    <property type="molecule type" value="Genomic_DNA"/>
</dbReference>
<dbReference type="PANTHER" id="PTHR43665">
    <property type="entry name" value="ISOPENTENYL-DIPHOSPHATE DELTA-ISOMERASE"/>
    <property type="match status" value="1"/>
</dbReference>
<comment type="similarity">
    <text evidence="11">Belongs to the IPP isomerase type 2 family.</text>
</comment>
<evidence type="ECO:0000256" key="2">
    <source>
        <dbReference type="ARBA" id="ARBA00022490"/>
    </source>
</evidence>
<dbReference type="InterPro" id="IPR013785">
    <property type="entry name" value="Aldolase_TIM"/>
</dbReference>